<keyword evidence="5" id="KW-0808">Transferase</keyword>
<reference evidence="15 16" key="1">
    <citation type="submission" date="2023-09" db="EMBL/GenBank/DDBJ databases">
        <authorList>
            <person name="Rey-Velasco X."/>
        </authorList>
    </citation>
    <scope>NUCLEOTIDE SEQUENCE [LARGE SCALE GENOMIC DNA]</scope>
    <source>
        <strain evidence="15 16">W431</strain>
    </source>
</reference>
<dbReference type="InterPro" id="IPR036097">
    <property type="entry name" value="HisK_dim/P_sf"/>
</dbReference>
<dbReference type="Pfam" id="PF02518">
    <property type="entry name" value="HATPase_c"/>
    <property type="match status" value="1"/>
</dbReference>
<dbReference type="EC" id="2.7.13.3" evidence="3"/>
<keyword evidence="8" id="KW-0418">Kinase</keyword>
<keyword evidence="9 15" id="KW-0067">ATP-binding</keyword>
<dbReference type="InterPro" id="IPR004358">
    <property type="entry name" value="Sig_transdc_His_kin-like_C"/>
</dbReference>
<evidence type="ECO:0000256" key="7">
    <source>
        <dbReference type="ARBA" id="ARBA00022741"/>
    </source>
</evidence>
<keyword evidence="4" id="KW-0597">Phosphoprotein</keyword>
<proteinExistence type="predicted"/>
<dbReference type="InterPro" id="IPR050428">
    <property type="entry name" value="TCS_sensor_his_kinase"/>
</dbReference>
<dbReference type="PANTHER" id="PTHR45436:SF14">
    <property type="entry name" value="SENSOR PROTEIN QSEC"/>
    <property type="match status" value="1"/>
</dbReference>
<dbReference type="Gene3D" id="3.30.565.10">
    <property type="entry name" value="Histidine kinase-like ATPase, C-terminal domain"/>
    <property type="match status" value="1"/>
</dbReference>
<comment type="subcellular location">
    <subcellularLocation>
        <location evidence="2">Membrane</location>
        <topology evidence="2">Multi-pass membrane protein</topology>
    </subcellularLocation>
</comment>
<dbReference type="Pfam" id="PF00512">
    <property type="entry name" value="HisKA"/>
    <property type="match status" value="1"/>
</dbReference>
<dbReference type="SMART" id="SM00388">
    <property type="entry name" value="HisKA"/>
    <property type="match status" value="1"/>
</dbReference>
<dbReference type="InterPro" id="IPR036890">
    <property type="entry name" value="HATPase_C_sf"/>
</dbReference>
<evidence type="ECO:0000256" key="11">
    <source>
        <dbReference type="ARBA" id="ARBA00023012"/>
    </source>
</evidence>
<dbReference type="InterPro" id="IPR003594">
    <property type="entry name" value="HATPase_dom"/>
</dbReference>
<keyword evidence="11" id="KW-0902">Two-component regulatory system</keyword>
<keyword evidence="10 13" id="KW-1133">Transmembrane helix</keyword>
<feature type="transmembrane region" description="Helical" evidence="13">
    <location>
        <begin position="6"/>
        <end position="24"/>
    </location>
</feature>
<keyword evidence="7" id="KW-0547">Nucleotide-binding</keyword>
<dbReference type="CDD" id="cd00082">
    <property type="entry name" value="HisKA"/>
    <property type="match status" value="1"/>
</dbReference>
<evidence type="ECO:0000256" key="2">
    <source>
        <dbReference type="ARBA" id="ARBA00004141"/>
    </source>
</evidence>
<dbReference type="GO" id="GO:0005524">
    <property type="term" value="F:ATP binding"/>
    <property type="evidence" value="ECO:0007669"/>
    <property type="project" value="UniProtKB-KW"/>
</dbReference>
<feature type="transmembrane region" description="Helical" evidence="13">
    <location>
        <begin position="134"/>
        <end position="157"/>
    </location>
</feature>
<comment type="catalytic activity">
    <reaction evidence="1">
        <text>ATP + protein L-histidine = ADP + protein N-phospho-L-histidine.</text>
        <dbReference type="EC" id="2.7.13.3"/>
    </reaction>
</comment>
<dbReference type="InterPro" id="IPR003661">
    <property type="entry name" value="HisK_dim/P_dom"/>
</dbReference>
<name>A0ABU2ZWN1_9GAMM</name>
<dbReference type="SMART" id="SM00387">
    <property type="entry name" value="HATPase_c"/>
    <property type="match status" value="1"/>
</dbReference>
<evidence type="ECO:0000313" key="16">
    <source>
        <dbReference type="Proteomes" id="UP001266357"/>
    </source>
</evidence>
<evidence type="ECO:0000313" key="15">
    <source>
        <dbReference type="EMBL" id="MDT0602331.1"/>
    </source>
</evidence>
<evidence type="ECO:0000256" key="5">
    <source>
        <dbReference type="ARBA" id="ARBA00022679"/>
    </source>
</evidence>
<accession>A0ABU2ZWN1</accession>
<evidence type="ECO:0000256" key="1">
    <source>
        <dbReference type="ARBA" id="ARBA00000085"/>
    </source>
</evidence>
<evidence type="ECO:0000256" key="8">
    <source>
        <dbReference type="ARBA" id="ARBA00022777"/>
    </source>
</evidence>
<dbReference type="PRINTS" id="PR00344">
    <property type="entry name" value="BCTRLSENSOR"/>
</dbReference>
<evidence type="ECO:0000256" key="9">
    <source>
        <dbReference type="ARBA" id="ARBA00022840"/>
    </source>
</evidence>
<dbReference type="SUPFAM" id="SSF47384">
    <property type="entry name" value="Homodimeric domain of signal transducing histidine kinase"/>
    <property type="match status" value="1"/>
</dbReference>
<comment type="caution">
    <text evidence="15">The sequence shown here is derived from an EMBL/GenBank/DDBJ whole genome shotgun (WGS) entry which is preliminary data.</text>
</comment>
<keyword evidence="6 13" id="KW-0812">Transmembrane</keyword>
<gene>
    <name evidence="15" type="ORF">RM573_01870</name>
</gene>
<dbReference type="PANTHER" id="PTHR45436">
    <property type="entry name" value="SENSOR HISTIDINE KINASE YKOH"/>
    <property type="match status" value="1"/>
</dbReference>
<dbReference type="RefSeq" id="WP_311576346.1">
    <property type="nucleotide sequence ID" value="NZ_JAVRIF010000001.1"/>
</dbReference>
<keyword evidence="12 13" id="KW-0472">Membrane</keyword>
<keyword evidence="16" id="KW-1185">Reference proteome</keyword>
<evidence type="ECO:0000256" key="13">
    <source>
        <dbReference type="SAM" id="Phobius"/>
    </source>
</evidence>
<evidence type="ECO:0000256" key="6">
    <source>
        <dbReference type="ARBA" id="ARBA00022692"/>
    </source>
</evidence>
<evidence type="ECO:0000256" key="12">
    <source>
        <dbReference type="ARBA" id="ARBA00023136"/>
    </source>
</evidence>
<dbReference type="InterPro" id="IPR005467">
    <property type="entry name" value="His_kinase_dom"/>
</dbReference>
<dbReference type="Gene3D" id="1.10.287.130">
    <property type="match status" value="1"/>
</dbReference>
<feature type="domain" description="Histidine kinase" evidence="14">
    <location>
        <begin position="218"/>
        <end position="430"/>
    </location>
</feature>
<dbReference type="PROSITE" id="PS50109">
    <property type="entry name" value="HIS_KIN"/>
    <property type="match status" value="1"/>
</dbReference>
<evidence type="ECO:0000256" key="3">
    <source>
        <dbReference type="ARBA" id="ARBA00012438"/>
    </source>
</evidence>
<dbReference type="EMBL" id="JAVRIF010000001">
    <property type="protein sequence ID" value="MDT0602331.1"/>
    <property type="molecule type" value="Genomic_DNA"/>
</dbReference>
<protein>
    <recommendedName>
        <fullName evidence="3">histidine kinase</fullName>
        <ecNumber evidence="3">2.7.13.3</ecNumber>
    </recommendedName>
</protein>
<evidence type="ECO:0000256" key="10">
    <source>
        <dbReference type="ARBA" id="ARBA00022989"/>
    </source>
</evidence>
<sequence>MSVQRYLLIVILSVVTLASFAAALQGYKASRERLTQIFDEEMKSFALALMNSPIKLGGQQTTLPSTFAYQVFDNNSLLLKSNNAPDKAMTTNNQGFVDDNFLNKRWRVFVLVNSNIKVIVAQAIEQRVESVEHVLLEAILPIVYVIPIIGLVVFFAINRSLKPLSLLSKQLKQKNVNDLTPVKVNENSAELKPIEQTLNLLLERLDNAFEREKRLSADAAHELRTPISVLKITAHNLSVAYQANNISQQHIDELNDNTLRMAHVIEQIITLNRTTPENFSQNTALVDLRELLQKVISDNYEKVDKVGQSIALNAKATPFYGDAFSLEILFDNLIKNANKYSGDNSQIMISIYTTAQRIEVIVEDSGIGISPDKLDKVFQRFYRIKQHAETGSGLGLSIVKHIVDLHHGEIALTQSPLGGLSVSLIFPQNINRGAGHV</sequence>
<evidence type="ECO:0000259" key="14">
    <source>
        <dbReference type="PROSITE" id="PS50109"/>
    </source>
</evidence>
<dbReference type="SUPFAM" id="SSF55874">
    <property type="entry name" value="ATPase domain of HSP90 chaperone/DNA topoisomerase II/histidine kinase"/>
    <property type="match status" value="1"/>
</dbReference>
<dbReference type="Proteomes" id="UP001266357">
    <property type="component" value="Unassembled WGS sequence"/>
</dbReference>
<evidence type="ECO:0000256" key="4">
    <source>
        <dbReference type="ARBA" id="ARBA00022553"/>
    </source>
</evidence>
<organism evidence="15 16">
    <name type="scientific">Thalassotalea castellviae</name>
    <dbReference type="NCBI Taxonomy" id="3075612"/>
    <lineage>
        <taxon>Bacteria</taxon>
        <taxon>Pseudomonadati</taxon>
        <taxon>Pseudomonadota</taxon>
        <taxon>Gammaproteobacteria</taxon>
        <taxon>Alteromonadales</taxon>
        <taxon>Colwelliaceae</taxon>
        <taxon>Thalassotalea</taxon>
    </lineage>
</organism>